<feature type="transmembrane region" description="Helical" evidence="9">
    <location>
        <begin position="33"/>
        <end position="53"/>
    </location>
</feature>
<dbReference type="Gene3D" id="1.20.1070.10">
    <property type="entry name" value="Rhodopsin 7-helix transmembrane proteins"/>
    <property type="match status" value="1"/>
</dbReference>
<protein>
    <submittedName>
        <fullName evidence="11">Chemosensory receptor A</fullName>
    </submittedName>
</protein>
<dbReference type="EMBL" id="BMAT01000117">
    <property type="protein sequence ID" value="GFR59889.1"/>
    <property type="molecule type" value="Genomic_DNA"/>
</dbReference>
<dbReference type="PANTHER" id="PTHR24243">
    <property type="entry name" value="G-PROTEIN COUPLED RECEPTOR"/>
    <property type="match status" value="1"/>
</dbReference>
<dbReference type="PRINTS" id="PR00237">
    <property type="entry name" value="GPCRRHODOPSN"/>
</dbReference>
<dbReference type="Proteomes" id="UP000762676">
    <property type="component" value="Unassembled WGS sequence"/>
</dbReference>
<feature type="transmembrane region" description="Helical" evidence="9">
    <location>
        <begin position="160"/>
        <end position="180"/>
    </location>
</feature>
<feature type="transmembrane region" description="Helical" evidence="9">
    <location>
        <begin position="217"/>
        <end position="235"/>
    </location>
</feature>
<keyword evidence="12" id="KW-1185">Reference proteome</keyword>
<dbReference type="PANTHER" id="PTHR24243:SF208">
    <property type="entry name" value="PYROKININ-1 RECEPTOR"/>
    <property type="match status" value="1"/>
</dbReference>
<accession>A0AAV4EH03</accession>
<feature type="transmembrane region" description="Helical" evidence="9">
    <location>
        <begin position="128"/>
        <end position="148"/>
    </location>
</feature>
<evidence type="ECO:0000313" key="12">
    <source>
        <dbReference type="Proteomes" id="UP000762676"/>
    </source>
</evidence>
<evidence type="ECO:0000313" key="11">
    <source>
        <dbReference type="EMBL" id="GFR59889.1"/>
    </source>
</evidence>
<reference evidence="11 12" key="1">
    <citation type="journal article" date="2021" name="Elife">
        <title>Chloroplast acquisition without the gene transfer in kleptoplastic sea slugs, Plakobranchus ocellatus.</title>
        <authorList>
            <person name="Maeda T."/>
            <person name="Takahashi S."/>
            <person name="Yoshida T."/>
            <person name="Shimamura S."/>
            <person name="Takaki Y."/>
            <person name="Nagai Y."/>
            <person name="Toyoda A."/>
            <person name="Suzuki Y."/>
            <person name="Arimoto A."/>
            <person name="Ishii H."/>
            <person name="Satoh N."/>
            <person name="Nishiyama T."/>
            <person name="Hasebe M."/>
            <person name="Maruyama T."/>
            <person name="Minagawa J."/>
            <person name="Obokata J."/>
            <person name="Shigenobu S."/>
        </authorList>
    </citation>
    <scope>NUCLEOTIDE SEQUENCE [LARGE SCALE GENOMIC DNA]</scope>
</reference>
<dbReference type="Pfam" id="PF00001">
    <property type="entry name" value="7tm_1"/>
    <property type="match status" value="1"/>
</dbReference>
<keyword evidence="3 9" id="KW-1133">Transmembrane helix</keyword>
<comment type="caution">
    <text evidence="11">The sequence shown here is derived from an EMBL/GenBank/DDBJ whole genome shotgun (WGS) entry which is preliminary data.</text>
</comment>
<dbReference type="InterPro" id="IPR000276">
    <property type="entry name" value="GPCR_Rhodpsn"/>
</dbReference>
<dbReference type="PROSITE" id="PS50262">
    <property type="entry name" value="G_PROTEIN_RECEP_F1_2"/>
    <property type="match status" value="1"/>
</dbReference>
<evidence type="ECO:0000256" key="2">
    <source>
        <dbReference type="ARBA" id="ARBA00022692"/>
    </source>
</evidence>
<evidence type="ECO:0000256" key="5">
    <source>
        <dbReference type="ARBA" id="ARBA00023136"/>
    </source>
</evidence>
<organism evidence="11 12">
    <name type="scientific">Elysia marginata</name>
    <dbReference type="NCBI Taxonomy" id="1093978"/>
    <lineage>
        <taxon>Eukaryota</taxon>
        <taxon>Metazoa</taxon>
        <taxon>Spiralia</taxon>
        <taxon>Lophotrochozoa</taxon>
        <taxon>Mollusca</taxon>
        <taxon>Gastropoda</taxon>
        <taxon>Heterobranchia</taxon>
        <taxon>Euthyneura</taxon>
        <taxon>Panpulmonata</taxon>
        <taxon>Sacoglossa</taxon>
        <taxon>Placobranchoidea</taxon>
        <taxon>Plakobranchidae</taxon>
        <taxon>Elysia</taxon>
    </lineage>
</organism>
<dbReference type="AlphaFoldDB" id="A0AAV4EH03"/>
<proteinExistence type="predicted"/>
<evidence type="ECO:0000256" key="7">
    <source>
        <dbReference type="ARBA" id="ARBA00023224"/>
    </source>
</evidence>
<feature type="compositionally biased region" description="Polar residues" evidence="8">
    <location>
        <begin position="248"/>
        <end position="262"/>
    </location>
</feature>
<feature type="region of interest" description="Disordered" evidence="8">
    <location>
        <begin position="245"/>
        <end position="265"/>
    </location>
</feature>
<evidence type="ECO:0000256" key="3">
    <source>
        <dbReference type="ARBA" id="ARBA00022989"/>
    </source>
</evidence>
<feature type="transmembrane region" description="Helical" evidence="9">
    <location>
        <begin position="73"/>
        <end position="102"/>
    </location>
</feature>
<evidence type="ECO:0000256" key="9">
    <source>
        <dbReference type="SAM" id="Phobius"/>
    </source>
</evidence>
<dbReference type="InterPro" id="IPR017452">
    <property type="entry name" value="GPCR_Rhodpsn_7TM"/>
</dbReference>
<gene>
    <name evidence="11" type="ORF">ElyMa_000064800</name>
</gene>
<dbReference type="GO" id="GO:0016020">
    <property type="term" value="C:membrane"/>
    <property type="evidence" value="ECO:0007669"/>
    <property type="project" value="UniProtKB-SubCell"/>
</dbReference>
<evidence type="ECO:0000256" key="4">
    <source>
        <dbReference type="ARBA" id="ARBA00023040"/>
    </source>
</evidence>
<keyword evidence="7" id="KW-0807">Transducer</keyword>
<keyword evidence="6 11" id="KW-0675">Receptor</keyword>
<evidence type="ECO:0000259" key="10">
    <source>
        <dbReference type="PROSITE" id="PS50262"/>
    </source>
</evidence>
<keyword evidence="5 9" id="KW-0472">Membrane</keyword>
<feature type="domain" description="G-protein coupled receptors family 1 profile" evidence="10">
    <location>
        <begin position="54"/>
        <end position="338"/>
    </location>
</feature>
<name>A0AAV4EH03_9GAST</name>
<dbReference type="SUPFAM" id="SSF81321">
    <property type="entry name" value="Family A G protein-coupled receptor-like"/>
    <property type="match status" value="1"/>
</dbReference>
<evidence type="ECO:0000256" key="1">
    <source>
        <dbReference type="ARBA" id="ARBA00004141"/>
    </source>
</evidence>
<sequence>MAAASNLTAVPIDSATTQSSPHHGPGLPFLQEFLLTIKVLCSLWPAITLFGLISNMTNIIVFSKTSPKNNVTILLLSLAVSDLIFLILASPKVSIFFILAVFPSYEWPFNFRYMNYLLYWPTYTAYDISSYISVSLAVIRCACVAMPLKFKFFFTNSRTVKWVFCLVFITLALRMPVLTINRLAWRMDPETNVSSLYVKSTNNEMMSRINDIMNRGVMIYTAYTVTILCTALLIVKLNKASKIRRSSTPKSPQSPDVTSHNQAPGHGLSVKDVQVVKSVVLVCILFILFQLPFVVSSTLRLLLPDFDADKRLMYAFGIFSQINTTCSFLNASLNIFVYYNYNSKFRAVFCSVFMFLIRKSHPASDDGKHL</sequence>
<keyword evidence="4" id="KW-0297">G-protein coupled receptor</keyword>
<comment type="subcellular location">
    <subcellularLocation>
        <location evidence="1">Membrane</location>
        <topology evidence="1">Multi-pass membrane protein</topology>
    </subcellularLocation>
</comment>
<feature type="transmembrane region" description="Helical" evidence="9">
    <location>
        <begin position="314"/>
        <end position="339"/>
    </location>
</feature>
<evidence type="ECO:0000256" key="6">
    <source>
        <dbReference type="ARBA" id="ARBA00023170"/>
    </source>
</evidence>
<keyword evidence="2 9" id="KW-0812">Transmembrane</keyword>
<feature type="transmembrane region" description="Helical" evidence="9">
    <location>
        <begin position="279"/>
        <end position="302"/>
    </location>
</feature>
<dbReference type="GO" id="GO:0004930">
    <property type="term" value="F:G protein-coupled receptor activity"/>
    <property type="evidence" value="ECO:0007669"/>
    <property type="project" value="UniProtKB-KW"/>
</dbReference>
<evidence type="ECO:0000256" key="8">
    <source>
        <dbReference type="SAM" id="MobiDB-lite"/>
    </source>
</evidence>